<comment type="subcellular location">
    <subcellularLocation>
        <location evidence="1">Membrane</location>
    </subcellularLocation>
</comment>
<dbReference type="EMBL" id="NTFS01000032">
    <property type="protein sequence ID" value="PAX59883.1"/>
    <property type="molecule type" value="Genomic_DNA"/>
</dbReference>
<evidence type="ECO:0000256" key="6">
    <source>
        <dbReference type="SAM" id="MobiDB-lite"/>
    </source>
</evidence>
<dbReference type="InterPro" id="IPR034746">
    <property type="entry name" value="POTRA"/>
</dbReference>
<dbReference type="Pfam" id="PF01103">
    <property type="entry name" value="Omp85"/>
    <property type="match status" value="1"/>
</dbReference>
<keyword evidence="3 7" id="KW-0732">Signal</keyword>
<evidence type="ECO:0000259" key="8">
    <source>
        <dbReference type="PROSITE" id="PS51779"/>
    </source>
</evidence>
<gene>
    <name evidence="9" type="ORF">CK510_04865</name>
</gene>
<dbReference type="GO" id="GO:0019867">
    <property type="term" value="C:outer membrane"/>
    <property type="evidence" value="ECO:0007669"/>
    <property type="project" value="InterPro"/>
</dbReference>
<reference evidence="9 10" key="1">
    <citation type="submission" date="2017-08" db="EMBL/GenBank/DDBJ databases">
        <title>Draft genome sequence of filamentous cyanobacterium Calothrix elsteri CCALA 953.</title>
        <authorList>
            <person name="Gagunashvili A.N."/>
            <person name="Elster J."/>
            <person name="Andresson O.S."/>
        </authorList>
    </citation>
    <scope>NUCLEOTIDE SEQUENCE [LARGE SCALE GENOMIC DNA]</scope>
    <source>
        <strain evidence="9 10">CCALA 953</strain>
    </source>
</reference>
<keyword evidence="4" id="KW-0472">Membrane</keyword>
<feature type="region of interest" description="Disordered" evidence="6">
    <location>
        <begin position="76"/>
        <end position="100"/>
    </location>
</feature>
<keyword evidence="2" id="KW-0812">Transmembrane</keyword>
<keyword evidence="10" id="KW-1185">Reference proteome</keyword>
<keyword evidence="5" id="KW-0998">Cell outer membrane</keyword>
<evidence type="ECO:0000256" key="3">
    <source>
        <dbReference type="ARBA" id="ARBA00022729"/>
    </source>
</evidence>
<feature type="chain" id="PRO_5012855972" description="POTRA domain-containing protein" evidence="7">
    <location>
        <begin position="26"/>
        <end position="756"/>
    </location>
</feature>
<feature type="region of interest" description="Disordered" evidence="6">
    <location>
        <begin position="137"/>
        <end position="157"/>
    </location>
</feature>
<dbReference type="InterPro" id="IPR039910">
    <property type="entry name" value="D15-like"/>
</dbReference>
<organism evidence="9 10">
    <name type="scientific">Brunnivagina elsteri CCALA 953</name>
    <dbReference type="NCBI Taxonomy" id="987040"/>
    <lineage>
        <taxon>Bacteria</taxon>
        <taxon>Bacillati</taxon>
        <taxon>Cyanobacteriota</taxon>
        <taxon>Cyanophyceae</taxon>
        <taxon>Nostocales</taxon>
        <taxon>Calotrichaceae</taxon>
        <taxon>Brunnivagina</taxon>
    </lineage>
</organism>
<dbReference type="Gene3D" id="2.40.160.50">
    <property type="entry name" value="membrane protein fhac: a member of the omp85/tpsb transporter family"/>
    <property type="match status" value="1"/>
</dbReference>
<dbReference type="InterPro" id="IPR013686">
    <property type="entry name" value="Polypept-transport_assoc_ShlB"/>
</dbReference>
<proteinExistence type="predicted"/>
<dbReference type="Gene3D" id="3.10.20.310">
    <property type="entry name" value="membrane protein fhac"/>
    <property type="match status" value="3"/>
</dbReference>
<evidence type="ECO:0000256" key="2">
    <source>
        <dbReference type="ARBA" id="ARBA00022692"/>
    </source>
</evidence>
<dbReference type="InterPro" id="IPR000184">
    <property type="entry name" value="Bac_surfAg_D15"/>
</dbReference>
<dbReference type="Pfam" id="PF08479">
    <property type="entry name" value="POTRA_2"/>
    <property type="match status" value="1"/>
</dbReference>
<name>A0A2A2TN52_9CYAN</name>
<dbReference type="InterPro" id="IPR010827">
    <property type="entry name" value="BamA/TamA_POTRA"/>
</dbReference>
<evidence type="ECO:0000313" key="9">
    <source>
        <dbReference type="EMBL" id="PAX59883.1"/>
    </source>
</evidence>
<evidence type="ECO:0000256" key="1">
    <source>
        <dbReference type="ARBA" id="ARBA00004370"/>
    </source>
</evidence>
<dbReference type="PANTHER" id="PTHR12815">
    <property type="entry name" value="SORTING AND ASSEMBLY MACHINERY SAMM50 PROTEIN FAMILY MEMBER"/>
    <property type="match status" value="1"/>
</dbReference>
<feature type="compositionally biased region" description="Low complexity" evidence="6">
    <location>
        <begin position="138"/>
        <end position="157"/>
    </location>
</feature>
<accession>A0A2A2TN52</accession>
<protein>
    <recommendedName>
        <fullName evidence="8">POTRA domain-containing protein</fullName>
    </recommendedName>
</protein>
<evidence type="ECO:0000256" key="5">
    <source>
        <dbReference type="ARBA" id="ARBA00023237"/>
    </source>
</evidence>
<dbReference type="AlphaFoldDB" id="A0A2A2TN52"/>
<dbReference type="OrthoDB" id="9776356at2"/>
<dbReference type="Proteomes" id="UP000218238">
    <property type="component" value="Unassembled WGS sequence"/>
</dbReference>
<sequence>MRVSKVAIMTLASVTAGNLSESVIAAPTNTDIPAKTTSNFVVPVIEVNRERIETIAQPETGDSPQFSQNTVNVQSHSGNNSTAIAKNGEIGRQGNDEKAPVPIPVPMFSAVREKTPVQIPVPMFSARREKAPVPIPVPAIANRTPTKPATSKKPPVAAKPLIPAKKPAQVIPPTPAINDENLVVPAIDIQIVGATQELQDIIRQVIKTQVGGETSKAQLQKDIAAILETKLFISARVNSNTTKDGLRVVYQVQPLVVRSLQLSGAKALTYKVVLEPFQSQINQPVSPSQLENAVKKINKWYKDNGYSLARVVSILPDEQGILTVNVAEGLVSDIKFKFVSENGEDVDAKGKPVTGRTKTDFIRKQLKLKTGDIFKDDVVRKDIQQLYASGLFESVNINLEGDATKTDVVYQLKETGARAINVGGSYNADQGILGTLNYQDRNVGGINDTLNANVQVGRRDFLFDSSFNSPYRTTDPNRNGYTINVFRKRGLSDTFDGDIKLLNGDRIREGKVGASVSFQRPIDDWDASLGFNYTRVSIRDRDGKISPTDEQGNPLTLSGSGIDDLATVSFAATKDQRDNPLNPTKGSILKLSTEQSVPIGNGAISMNRFQANYSQYTPVQVYKSKQPQVFALNVQAGTVLGDLPPYESFNIGGPNSVRGYDSGDIGSGRSYVLASAEYRFPILQALGGVVFADFGSDLGSGDTVPGNPAGVRNKPGIGFGYGAGVRFDSPLGLLRADYGINDQGESRLHFGVGQRF</sequence>
<feature type="domain" description="POTRA" evidence="8">
    <location>
        <begin position="255"/>
        <end position="329"/>
    </location>
</feature>
<dbReference type="PROSITE" id="PS51779">
    <property type="entry name" value="POTRA"/>
    <property type="match status" value="1"/>
</dbReference>
<dbReference type="RefSeq" id="WP_095720623.1">
    <property type="nucleotide sequence ID" value="NZ_NTFS01000032.1"/>
</dbReference>
<evidence type="ECO:0000256" key="4">
    <source>
        <dbReference type="ARBA" id="ARBA00023136"/>
    </source>
</evidence>
<comment type="caution">
    <text evidence="9">The sequence shown here is derived from an EMBL/GenBank/DDBJ whole genome shotgun (WGS) entry which is preliminary data.</text>
</comment>
<evidence type="ECO:0000313" key="10">
    <source>
        <dbReference type="Proteomes" id="UP000218238"/>
    </source>
</evidence>
<dbReference type="Pfam" id="PF07244">
    <property type="entry name" value="POTRA"/>
    <property type="match status" value="1"/>
</dbReference>
<feature type="signal peptide" evidence="7">
    <location>
        <begin position="1"/>
        <end position="25"/>
    </location>
</feature>
<evidence type="ECO:0000256" key="7">
    <source>
        <dbReference type="SAM" id="SignalP"/>
    </source>
</evidence>
<dbReference type="PANTHER" id="PTHR12815:SF47">
    <property type="entry name" value="TRANSLOCATION AND ASSEMBLY MODULE SUBUNIT TAMA"/>
    <property type="match status" value="1"/>
</dbReference>